<dbReference type="SUPFAM" id="SSF48371">
    <property type="entry name" value="ARM repeat"/>
    <property type="match status" value="1"/>
</dbReference>
<protein>
    <submittedName>
        <fullName evidence="3">Hamartin-domain-containing protein</fullName>
    </submittedName>
</protein>
<dbReference type="STRING" id="341454.A0A4S2N886"/>
<proteinExistence type="predicted"/>
<gene>
    <name evidence="3" type="ORF">EX30DRAFT_337931</name>
</gene>
<feature type="region of interest" description="Disordered" evidence="2">
    <location>
        <begin position="544"/>
        <end position="576"/>
    </location>
</feature>
<dbReference type="InParanoid" id="A0A4S2N886"/>
<dbReference type="GO" id="GO:0033596">
    <property type="term" value="C:TSC1-TSC2 complex"/>
    <property type="evidence" value="ECO:0007669"/>
    <property type="project" value="TreeGrafter"/>
</dbReference>
<dbReference type="Pfam" id="PF04388">
    <property type="entry name" value="Hamartin"/>
    <property type="match status" value="1"/>
</dbReference>
<feature type="compositionally biased region" description="Polar residues" evidence="2">
    <location>
        <begin position="309"/>
        <end position="326"/>
    </location>
</feature>
<evidence type="ECO:0000256" key="1">
    <source>
        <dbReference type="SAM" id="Coils"/>
    </source>
</evidence>
<feature type="region of interest" description="Disordered" evidence="2">
    <location>
        <begin position="982"/>
        <end position="1080"/>
    </location>
</feature>
<dbReference type="GO" id="GO:0032007">
    <property type="term" value="P:negative regulation of TOR signaling"/>
    <property type="evidence" value="ECO:0007669"/>
    <property type="project" value="TreeGrafter"/>
</dbReference>
<dbReference type="EMBL" id="ML220112">
    <property type="protein sequence ID" value="TGZ85589.1"/>
    <property type="molecule type" value="Genomic_DNA"/>
</dbReference>
<evidence type="ECO:0000256" key="2">
    <source>
        <dbReference type="SAM" id="MobiDB-lite"/>
    </source>
</evidence>
<keyword evidence="1" id="KW-0175">Coiled coil</keyword>
<dbReference type="AlphaFoldDB" id="A0A4S2N886"/>
<evidence type="ECO:0000313" key="4">
    <source>
        <dbReference type="Proteomes" id="UP000298138"/>
    </source>
</evidence>
<dbReference type="OrthoDB" id="6022054at2759"/>
<feature type="compositionally biased region" description="Basic and acidic residues" evidence="2">
    <location>
        <begin position="1020"/>
        <end position="1036"/>
    </location>
</feature>
<feature type="region of interest" description="Disordered" evidence="2">
    <location>
        <begin position="480"/>
        <end position="526"/>
    </location>
</feature>
<dbReference type="InterPro" id="IPR016024">
    <property type="entry name" value="ARM-type_fold"/>
</dbReference>
<name>A0A4S2N886_9PEZI</name>
<dbReference type="PANTHER" id="PTHR15154">
    <property type="entry name" value="HAMARTIN"/>
    <property type="match status" value="1"/>
</dbReference>
<dbReference type="GO" id="GO:0051726">
    <property type="term" value="P:regulation of cell cycle"/>
    <property type="evidence" value="ECO:0007669"/>
    <property type="project" value="TreeGrafter"/>
</dbReference>
<feature type="compositionally biased region" description="Basic and acidic residues" evidence="2">
    <location>
        <begin position="1048"/>
        <end position="1059"/>
    </location>
</feature>
<evidence type="ECO:0000313" key="3">
    <source>
        <dbReference type="EMBL" id="TGZ85589.1"/>
    </source>
</evidence>
<feature type="coiled-coil region" evidence="1">
    <location>
        <begin position="653"/>
        <end position="792"/>
    </location>
</feature>
<dbReference type="Proteomes" id="UP000298138">
    <property type="component" value="Unassembled WGS sequence"/>
</dbReference>
<keyword evidence="4" id="KW-1185">Reference proteome</keyword>
<reference evidence="3 4" key="1">
    <citation type="submission" date="2019-04" db="EMBL/GenBank/DDBJ databases">
        <title>Comparative genomics and transcriptomics to analyze fruiting body development in filamentous ascomycetes.</title>
        <authorList>
            <consortium name="DOE Joint Genome Institute"/>
            <person name="Lutkenhaus R."/>
            <person name="Traeger S."/>
            <person name="Breuer J."/>
            <person name="Kuo A."/>
            <person name="Lipzen A."/>
            <person name="Pangilinan J."/>
            <person name="Dilworth D."/>
            <person name="Sandor L."/>
            <person name="Poggeler S."/>
            <person name="Barry K."/>
            <person name="Grigoriev I.V."/>
            <person name="Nowrousian M."/>
        </authorList>
    </citation>
    <scope>NUCLEOTIDE SEQUENCE [LARGE SCALE GENOMIC DNA]</scope>
    <source>
        <strain evidence="3 4">CBS 389.68</strain>
    </source>
</reference>
<sequence>MSGGTVKELIRLLNAALSSSQPQYPLSDELTAGIHAYIDRHLHIDENEAEHLQEELLKIFETKVQGNTDKFAVFLGCIRTLRPVIISKDKLLKWWEVLVRPTFDSMGQAKAVIADARAIVLSVMAYDEDDDPTGEREAASNVFTDKLLDIYLDTTRATTVKNGGINAEQTYRFVSQNVEAVLLAYGKRRPQAFLEKIDYYVTHKECRLQILGLLCSYVQLQGPHLYYILRTPLFDHLLQCLENDTSTTVISLALTILIMFMPHLCNSLGPYLPRLFVIYTRVLCWDKFGVVRLDVHSSLSNYSRAASPLSMQDSDSATQGGASSSGWDKLDSSFETATSTTPDVSDYFSFLYGLYPINFLAFIREPYKFLDRSNYKEIDQLDIDEETVRARTAPYRQRHILHPNFLTLTAETELSDQNRWMKVEPADVTAQCIGLVVNNMPAISAPRRRPPIHTVSSSIPDSLIPDEDIPAASLLDTDPETAEAENQQQAGSDEPKTHQRSTVSPRDSRYHDSPTIPASLGTTEQQHLQNMLDLQEQLHAGLYFSKNGNTPTPPLHSSLPHPSGPPPTYPGSAAASPHLGAYAHTLAHDLIPRSPALRPARSDIEGTIAYLQREVMLLKNDLNFERYLKQQHLSHIGHLQRKHIKDSSAEAETQNLINTNRNLKAKLEVAKEAYQTLREESTKMRSQSKKWEAELSAKIRTLRDEQKAWRAEEQATKSGLETARIEADNLRKLLAESEADGLRLRQKLKTLESKMEEVNKLKTSVDRLSRKASEYQAKAEECEKKKLEAESMATMVDELNLRLKTRDTEVIEMRRGYESRIREMESCLNSLPQPLPASPSPKFQGMLDDVLAATNSKLSTLKKAHNHLLRKYTDLEIKHMELQSQYEALVGGDMQRQFSSDNEGVGLGVRRHPIHYQSEDGMSPGGSYAESVSSYQYGPLSADSTSHYSAPEFPFPRAATSNYMRVGNSNLKSSSSFHGFSTGTSGLATSSPPETIHGDDRAQQNDETRSVRTVTSTTSSERRRAEKVKPQSEVRIRGRGGAQNIGKKIKDKDGDETPPKQKKKSRFAAGSGLAGIRSFV</sequence>
<feature type="region of interest" description="Disordered" evidence="2">
    <location>
        <begin position="444"/>
        <end position="466"/>
    </location>
</feature>
<dbReference type="PANTHER" id="PTHR15154:SF2">
    <property type="entry name" value="HAMARTIN"/>
    <property type="match status" value="1"/>
</dbReference>
<organism evidence="3 4">
    <name type="scientific">Ascodesmis nigricans</name>
    <dbReference type="NCBI Taxonomy" id="341454"/>
    <lineage>
        <taxon>Eukaryota</taxon>
        <taxon>Fungi</taxon>
        <taxon>Dikarya</taxon>
        <taxon>Ascomycota</taxon>
        <taxon>Pezizomycotina</taxon>
        <taxon>Pezizomycetes</taxon>
        <taxon>Pezizales</taxon>
        <taxon>Ascodesmidaceae</taxon>
        <taxon>Ascodesmis</taxon>
    </lineage>
</organism>
<feature type="compositionally biased region" description="Basic and acidic residues" evidence="2">
    <location>
        <begin position="996"/>
        <end position="1010"/>
    </location>
</feature>
<dbReference type="InterPro" id="IPR007483">
    <property type="entry name" value="Hamartin"/>
</dbReference>
<feature type="region of interest" description="Disordered" evidence="2">
    <location>
        <begin position="309"/>
        <end position="328"/>
    </location>
</feature>
<accession>A0A4S2N886</accession>